<evidence type="ECO:0000313" key="1">
    <source>
        <dbReference type="Proteomes" id="UP000887576"/>
    </source>
</evidence>
<evidence type="ECO:0000313" key="2">
    <source>
        <dbReference type="WBParaSite" id="JU765_v2.g1956.t1"/>
    </source>
</evidence>
<accession>A0AC34QUX5</accession>
<proteinExistence type="predicted"/>
<protein>
    <submittedName>
        <fullName evidence="2">Uncharacterized protein</fullName>
    </submittedName>
</protein>
<dbReference type="WBParaSite" id="JU765_v2.g1956.t1">
    <property type="protein sequence ID" value="JU765_v2.g1956.t1"/>
    <property type="gene ID" value="JU765_v2.g1956"/>
</dbReference>
<dbReference type="Proteomes" id="UP000887576">
    <property type="component" value="Unplaced"/>
</dbReference>
<reference evidence="2" key="1">
    <citation type="submission" date="2022-11" db="UniProtKB">
        <authorList>
            <consortium name="WormBaseParasite"/>
        </authorList>
    </citation>
    <scope>IDENTIFICATION</scope>
</reference>
<organism evidence="1 2">
    <name type="scientific">Panagrolaimus sp. JU765</name>
    <dbReference type="NCBI Taxonomy" id="591449"/>
    <lineage>
        <taxon>Eukaryota</taxon>
        <taxon>Metazoa</taxon>
        <taxon>Ecdysozoa</taxon>
        <taxon>Nematoda</taxon>
        <taxon>Chromadorea</taxon>
        <taxon>Rhabditida</taxon>
        <taxon>Tylenchina</taxon>
        <taxon>Panagrolaimomorpha</taxon>
        <taxon>Panagrolaimoidea</taxon>
        <taxon>Panagrolaimidae</taxon>
        <taxon>Panagrolaimus</taxon>
    </lineage>
</organism>
<name>A0AC34QUX5_9BILA</name>
<sequence>MGYFNIAVKKSFQIRFCSGEEMIFCIKTKGKTAKSQRYCPENYCEVDGSVKGKVLTLKINGQTKYFDRKSSCYQFEVTTEMIIYENKNWTCRWDVHEKGYLEFVVPKESVNFKLIGAKIYNHKCVVWLSWPFWLNSDPVQSLRILIVLTAA</sequence>